<accession>A0A327W775</accession>
<evidence type="ECO:0000313" key="3">
    <source>
        <dbReference type="Proteomes" id="UP000249819"/>
    </source>
</evidence>
<comment type="caution">
    <text evidence="2">The sequence shown here is derived from an EMBL/GenBank/DDBJ whole genome shotgun (WGS) entry which is preliminary data.</text>
</comment>
<dbReference type="Pfam" id="PF04264">
    <property type="entry name" value="YceI"/>
    <property type="match status" value="1"/>
</dbReference>
<keyword evidence="3" id="KW-1185">Reference proteome</keyword>
<dbReference type="InterPro" id="IPR036761">
    <property type="entry name" value="TTHA0802/YceI-like_sf"/>
</dbReference>
<dbReference type="PANTHER" id="PTHR34406:SF1">
    <property type="entry name" value="PROTEIN YCEI"/>
    <property type="match status" value="1"/>
</dbReference>
<dbReference type="SUPFAM" id="SSF101874">
    <property type="entry name" value="YceI-like"/>
    <property type="match status" value="1"/>
</dbReference>
<reference evidence="2 3" key="1">
    <citation type="submission" date="2018-06" db="EMBL/GenBank/DDBJ databases">
        <title>Genomic Encyclopedia of Archaeal and Bacterial Type Strains, Phase II (KMG-II): from individual species to whole genera.</title>
        <authorList>
            <person name="Goeker M."/>
        </authorList>
    </citation>
    <scope>NUCLEOTIDE SEQUENCE [LARGE SCALE GENOMIC DNA]</scope>
    <source>
        <strain evidence="2 3">DSM 29821</strain>
    </source>
</reference>
<dbReference type="Proteomes" id="UP000249819">
    <property type="component" value="Unassembled WGS sequence"/>
</dbReference>
<sequence length="226" mass="24594">MLYSAMIRQTVYILTLVAILASCQEAPHADKAKVSDARTVKVGEGHAFLADTGASIIGWIGTKPTGKHHGILKLRSGVIYVKDTTITAAEFVIDMLSLQNVDLAADTAMRNKLESELKGPLFFDTNQFPTASFDMTSIEPFKPTLDEDVALKDATHRIQGNFTIKGVTKNISFPAVINISSGKVTAEASFNIDRTLWGISYRADKSLQDKLINSQVNISFSIAASR</sequence>
<proteinExistence type="predicted"/>
<feature type="domain" description="Lipid/polyisoprenoid-binding YceI-like" evidence="1">
    <location>
        <begin position="47"/>
        <end position="225"/>
    </location>
</feature>
<evidence type="ECO:0000313" key="2">
    <source>
        <dbReference type="EMBL" id="RAJ85870.1"/>
    </source>
</evidence>
<evidence type="ECO:0000259" key="1">
    <source>
        <dbReference type="SMART" id="SM00867"/>
    </source>
</evidence>
<dbReference type="SMART" id="SM00867">
    <property type="entry name" value="YceI"/>
    <property type="match status" value="1"/>
</dbReference>
<organism evidence="2 3">
    <name type="scientific">Chitinophaga dinghuensis</name>
    <dbReference type="NCBI Taxonomy" id="1539050"/>
    <lineage>
        <taxon>Bacteria</taxon>
        <taxon>Pseudomonadati</taxon>
        <taxon>Bacteroidota</taxon>
        <taxon>Chitinophagia</taxon>
        <taxon>Chitinophagales</taxon>
        <taxon>Chitinophagaceae</taxon>
        <taxon>Chitinophaga</taxon>
    </lineage>
</organism>
<protein>
    <submittedName>
        <fullName evidence="2">YceI-like domain-containing protein</fullName>
    </submittedName>
</protein>
<dbReference type="OrthoDB" id="951410at2"/>
<dbReference type="Gene3D" id="2.40.128.110">
    <property type="entry name" value="Lipid/polyisoprenoid-binding, YceI-like"/>
    <property type="match status" value="1"/>
</dbReference>
<dbReference type="InterPro" id="IPR007372">
    <property type="entry name" value="Lipid/polyisoprenoid-bd_YceI"/>
</dbReference>
<name>A0A327W775_9BACT</name>
<dbReference type="AlphaFoldDB" id="A0A327W775"/>
<gene>
    <name evidence="2" type="ORF">CLV59_102577</name>
</gene>
<dbReference type="PANTHER" id="PTHR34406">
    <property type="entry name" value="PROTEIN YCEI"/>
    <property type="match status" value="1"/>
</dbReference>
<dbReference type="EMBL" id="QLMA01000002">
    <property type="protein sequence ID" value="RAJ85870.1"/>
    <property type="molecule type" value="Genomic_DNA"/>
</dbReference>